<keyword evidence="12" id="KW-1185">Reference proteome</keyword>
<keyword evidence="4" id="KW-0479">Metal-binding</keyword>
<dbReference type="HOGENOM" id="CLU_065784_0_0_7"/>
<reference evidence="12" key="1">
    <citation type="submission" date="2010-02" db="EMBL/GenBank/DDBJ databases">
        <title>Complete sequence of Desulfurivibrio alkaliphilus AHT2.</title>
        <authorList>
            <consortium name="US DOE Joint Genome Institute"/>
            <person name="Pitluck S."/>
            <person name="Chertkov O."/>
            <person name="Detter J.C."/>
            <person name="Han C."/>
            <person name="Tapia R."/>
            <person name="Larimer F."/>
            <person name="Land M."/>
            <person name="Hauser L."/>
            <person name="Kyrpides N."/>
            <person name="Mikhailova N."/>
            <person name="Sorokin D.Y."/>
            <person name="Muyzer G."/>
            <person name="Woyke T."/>
        </authorList>
    </citation>
    <scope>NUCLEOTIDE SEQUENCE [LARGE SCALE GENOMIC DNA]</scope>
    <source>
        <strain evidence="12">DSM 19089 / UNIQEM U267 / AHT2</strain>
    </source>
</reference>
<evidence type="ECO:0000256" key="8">
    <source>
        <dbReference type="ARBA" id="ARBA00048968"/>
    </source>
</evidence>
<dbReference type="eggNOG" id="COG1496">
    <property type="taxonomic scope" value="Bacteria"/>
</dbReference>
<comment type="catalytic activity">
    <reaction evidence="8">
        <text>adenosine + phosphate = alpha-D-ribose 1-phosphate + adenine</text>
        <dbReference type="Rhea" id="RHEA:27642"/>
        <dbReference type="ChEBI" id="CHEBI:16335"/>
        <dbReference type="ChEBI" id="CHEBI:16708"/>
        <dbReference type="ChEBI" id="CHEBI:43474"/>
        <dbReference type="ChEBI" id="CHEBI:57720"/>
        <dbReference type="EC" id="2.4.2.1"/>
    </reaction>
    <physiologicalReaction direction="left-to-right" evidence="8">
        <dbReference type="Rhea" id="RHEA:27643"/>
    </physiologicalReaction>
</comment>
<evidence type="ECO:0000256" key="10">
    <source>
        <dbReference type="RuleBase" id="RU361274"/>
    </source>
</evidence>
<evidence type="ECO:0000256" key="3">
    <source>
        <dbReference type="ARBA" id="ARBA00022679"/>
    </source>
</evidence>
<evidence type="ECO:0000256" key="4">
    <source>
        <dbReference type="ARBA" id="ARBA00022723"/>
    </source>
</evidence>
<evidence type="ECO:0000256" key="6">
    <source>
        <dbReference type="ARBA" id="ARBA00022833"/>
    </source>
</evidence>
<evidence type="ECO:0000256" key="5">
    <source>
        <dbReference type="ARBA" id="ARBA00022801"/>
    </source>
</evidence>
<dbReference type="FunCoup" id="D6Z6Y1">
    <property type="interactions" value="368"/>
</dbReference>
<dbReference type="InterPro" id="IPR038371">
    <property type="entry name" value="Cu_polyphenol_OxRdtase_sf"/>
</dbReference>
<dbReference type="PANTHER" id="PTHR30616">
    <property type="entry name" value="UNCHARACTERIZED PROTEIN YFIH"/>
    <property type="match status" value="1"/>
</dbReference>
<dbReference type="CDD" id="cd16833">
    <property type="entry name" value="YfiH"/>
    <property type="match status" value="1"/>
</dbReference>
<dbReference type="AlphaFoldDB" id="D6Z6Y1"/>
<dbReference type="PANTHER" id="PTHR30616:SF2">
    <property type="entry name" value="PURINE NUCLEOSIDE PHOSPHORYLASE LACC1"/>
    <property type="match status" value="1"/>
</dbReference>
<sequence length="243" mass="26289">MNIIRYRNLAGLATAPVHGSFGRWGGVSHGALADLNVGAAVGDEPQRVAENRRRMGQALGLELLVSAGQVHGDRVAVVAERPEVDQEIADCDALVSNLPGVGLLICQADCQAIMLHDPQRRVVANIHAGWRGSALNIIAVTIKVMAERFNTAPTDLQAAISPSLGPCCAEFVNHHRELPPAFQAYQVRENYFDFWAISREQLLSAGVLPGNIEAAEICTRCNPNFFSFRRDRACGRQGSVIAL</sequence>
<proteinExistence type="inferred from homology"/>
<gene>
    <name evidence="11" type="ordered locus">DaAHT2_2303</name>
</gene>
<keyword evidence="5" id="KW-0378">Hydrolase</keyword>
<comment type="catalytic activity">
    <reaction evidence="7">
        <text>adenosine + H2O + H(+) = inosine + NH4(+)</text>
        <dbReference type="Rhea" id="RHEA:24408"/>
        <dbReference type="ChEBI" id="CHEBI:15377"/>
        <dbReference type="ChEBI" id="CHEBI:15378"/>
        <dbReference type="ChEBI" id="CHEBI:16335"/>
        <dbReference type="ChEBI" id="CHEBI:17596"/>
        <dbReference type="ChEBI" id="CHEBI:28938"/>
        <dbReference type="EC" id="3.5.4.4"/>
    </reaction>
    <physiologicalReaction direction="left-to-right" evidence="7">
        <dbReference type="Rhea" id="RHEA:24409"/>
    </physiologicalReaction>
</comment>
<dbReference type="Gene3D" id="3.60.140.10">
    <property type="entry name" value="CNF1/YfiH-like putative cysteine hydrolases"/>
    <property type="match status" value="1"/>
</dbReference>
<dbReference type="Proteomes" id="UP000001508">
    <property type="component" value="Chromosome"/>
</dbReference>
<keyword evidence="6" id="KW-0862">Zinc</keyword>
<dbReference type="RefSeq" id="WP_013164482.1">
    <property type="nucleotide sequence ID" value="NC_014216.1"/>
</dbReference>
<dbReference type="OrthoDB" id="4279at2"/>
<dbReference type="STRING" id="589865.DaAHT2_2303"/>
<evidence type="ECO:0000313" key="11">
    <source>
        <dbReference type="EMBL" id="ADH86968.1"/>
    </source>
</evidence>
<dbReference type="KEGG" id="dak:DaAHT2_2303"/>
<dbReference type="SUPFAM" id="SSF64438">
    <property type="entry name" value="CNF1/YfiH-like putative cysteine hydrolases"/>
    <property type="match status" value="1"/>
</dbReference>
<dbReference type="InterPro" id="IPR011324">
    <property type="entry name" value="Cytotoxic_necrot_fac-like_cat"/>
</dbReference>
<evidence type="ECO:0000256" key="7">
    <source>
        <dbReference type="ARBA" id="ARBA00047989"/>
    </source>
</evidence>
<comment type="catalytic activity">
    <reaction evidence="9">
        <text>S-methyl-5'-thioadenosine + phosphate = 5-(methylsulfanyl)-alpha-D-ribose 1-phosphate + adenine</text>
        <dbReference type="Rhea" id="RHEA:11852"/>
        <dbReference type="ChEBI" id="CHEBI:16708"/>
        <dbReference type="ChEBI" id="CHEBI:17509"/>
        <dbReference type="ChEBI" id="CHEBI:43474"/>
        <dbReference type="ChEBI" id="CHEBI:58533"/>
        <dbReference type="EC" id="2.4.2.28"/>
    </reaction>
    <physiologicalReaction direction="left-to-right" evidence="9">
        <dbReference type="Rhea" id="RHEA:11853"/>
    </physiologicalReaction>
</comment>
<keyword evidence="3" id="KW-0808">Transferase</keyword>
<name>D6Z6Y1_DESAT</name>
<evidence type="ECO:0000256" key="9">
    <source>
        <dbReference type="ARBA" id="ARBA00049893"/>
    </source>
</evidence>
<dbReference type="EMBL" id="CP001940">
    <property type="protein sequence ID" value="ADH86968.1"/>
    <property type="molecule type" value="Genomic_DNA"/>
</dbReference>
<dbReference type="GO" id="GO:0016787">
    <property type="term" value="F:hydrolase activity"/>
    <property type="evidence" value="ECO:0007669"/>
    <property type="project" value="UniProtKB-KW"/>
</dbReference>
<evidence type="ECO:0000256" key="2">
    <source>
        <dbReference type="ARBA" id="ARBA00007353"/>
    </source>
</evidence>
<evidence type="ECO:0000313" key="12">
    <source>
        <dbReference type="Proteomes" id="UP000001508"/>
    </source>
</evidence>
<dbReference type="Pfam" id="PF02578">
    <property type="entry name" value="Cu-oxidase_4"/>
    <property type="match status" value="1"/>
</dbReference>
<dbReference type="GO" id="GO:0017061">
    <property type="term" value="F:S-methyl-5-thioadenosine phosphorylase activity"/>
    <property type="evidence" value="ECO:0007669"/>
    <property type="project" value="UniProtKB-EC"/>
</dbReference>
<dbReference type="GO" id="GO:0005507">
    <property type="term" value="F:copper ion binding"/>
    <property type="evidence" value="ECO:0007669"/>
    <property type="project" value="TreeGrafter"/>
</dbReference>
<evidence type="ECO:0000256" key="1">
    <source>
        <dbReference type="ARBA" id="ARBA00000553"/>
    </source>
</evidence>
<protein>
    <recommendedName>
        <fullName evidence="10">Purine nucleoside phosphorylase</fullName>
    </recommendedName>
</protein>
<dbReference type="InterPro" id="IPR003730">
    <property type="entry name" value="Cu_polyphenol_OxRdtase"/>
</dbReference>
<comment type="similarity">
    <text evidence="2 10">Belongs to the purine nucleoside phosphorylase YfiH/LACC1 family.</text>
</comment>
<comment type="catalytic activity">
    <reaction evidence="1">
        <text>inosine + phosphate = alpha-D-ribose 1-phosphate + hypoxanthine</text>
        <dbReference type="Rhea" id="RHEA:27646"/>
        <dbReference type="ChEBI" id="CHEBI:17368"/>
        <dbReference type="ChEBI" id="CHEBI:17596"/>
        <dbReference type="ChEBI" id="CHEBI:43474"/>
        <dbReference type="ChEBI" id="CHEBI:57720"/>
        <dbReference type="EC" id="2.4.2.1"/>
    </reaction>
    <physiologicalReaction direction="left-to-right" evidence="1">
        <dbReference type="Rhea" id="RHEA:27647"/>
    </physiologicalReaction>
</comment>
<dbReference type="NCBIfam" id="TIGR00726">
    <property type="entry name" value="peptidoglycan editing factor PgeF"/>
    <property type="match status" value="1"/>
</dbReference>
<accession>D6Z6Y1</accession>
<dbReference type="InParanoid" id="D6Z6Y1"/>
<organism evidence="11 12">
    <name type="scientific">Desulfurivibrio alkaliphilus (strain DSM 19089 / UNIQEM U267 / AHT2)</name>
    <dbReference type="NCBI Taxonomy" id="589865"/>
    <lineage>
        <taxon>Bacteria</taxon>
        <taxon>Pseudomonadati</taxon>
        <taxon>Thermodesulfobacteriota</taxon>
        <taxon>Desulfobulbia</taxon>
        <taxon>Desulfobulbales</taxon>
        <taxon>Desulfobulbaceae</taxon>
        <taxon>Desulfurivibrio</taxon>
    </lineage>
</organism>